<dbReference type="EMBL" id="JAKLTN010000001">
    <property type="protein sequence ID" value="MCG2576230.1"/>
    <property type="molecule type" value="Genomic_DNA"/>
</dbReference>
<organism evidence="2 3">
    <name type="scientific">Dechloromonas hankyongensis</name>
    <dbReference type="NCBI Taxonomy" id="2908002"/>
    <lineage>
        <taxon>Bacteria</taxon>
        <taxon>Pseudomonadati</taxon>
        <taxon>Pseudomonadota</taxon>
        <taxon>Betaproteobacteria</taxon>
        <taxon>Rhodocyclales</taxon>
        <taxon>Azonexaceae</taxon>
        <taxon>Dechloromonas</taxon>
    </lineage>
</organism>
<sequence>MTEQVLAGIYASRPEAERVCGHLQEGGLPSQQMQVVERVRADDFNPQLMDADRVLKDVLVDGIAGTILGTGIGAVGEAVLALANVTLFTASPLIAPLAMIGWGAALGGLMGAAMGANGVNKQGRLSDVLLYAIRRGHVTLIAHVRNEQEQLLANREIGLALVQGRGQRTSDTRH</sequence>
<evidence type="ECO:0008006" key="4">
    <source>
        <dbReference type="Google" id="ProtNLM"/>
    </source>
</evidence>
<protein>
    <recommendedName>
        <fullName evidence="4">DUF1269 domain-containing protein</fullName>
    </recommendedName>
</protein>
<keyword evidence="3" id="KW-1185">Reference proteome</keyword>
<evidence type="ECO:0000256" key="1">
    <source>
        <dbReference type="SAM" id="Phobius"/>
    </source>
</evidence>
<proteinExistence type="predicted"/>
<reference evidence="2" key="1">
    <citation type="submission" date="2022-01" db="EMBL/GenBank/DDBJ databases">
        <authorList>
            <person name="Jo J.-H."/>
            <person name="Im W.-T."/>
        </authorList>
    </citation>
    <scope>NUCLEOTIDE SEQUENCE</scope>
    <source>
        <strain evidence="2">XY25</strain>
    </source>
</reference>
<keyword evidence="1" id="KW-1133">Transmembrane helix</keyword>
<keyword evidence="1" id="KW-0812">Transmembrane</keyword>
<feature type="transmembrane region" description="Helical" evidence="1">
    <location>
        <begin position="58"/>
        <end position="81"/>
    </location>
</feature>
<evidence type="ECO:0000313" key="3">
    <source>
        <dbReference type="Proteomes" id="UP001165384"/>
    </source>
</evidence>
<evidence type="ECO:0000313" key="2">
    <source>
        <dbReference type="EMBL" id="MCG2576230.1"/>
    </source>
</evidence>
<accession>A0ABS9JZA1</accession>
<keyword evidence="1" id="KW-0472">Membrane</keyword>
<name>A0ABS9JZA1_9RHOO</name>
<dbReference type="Proteomes" id="UP001165384">
    <property type="component" value="Unassembled WGS sequence"/>
</dbReference>
<dbReference type="RefSeq" id="WP_275707908.1">
    <property type="nucleotide sequence ID" value="NZ_JAKLTN010000001.1"/>
</dbReference>
<gene>
    <name evidence="2" type="ORF">LZ012_04390</name>
</gene>
<comment type="caution">
    <text evidence="2">The sequence shown here is derived from an EMBL/GenBank/DDBJ whole genome shotgun (WGS) entry which is preliminary data.</text>
</comment>
<feature type="transmembrane region" description="Helical" evidence="1">
    <location>
        <begin position="93"/>
        <end position="116"/>
    </location>
</feature>